<dbReference type="PANTHER" id="PTHR23076">
    <property type="entry name" value="METALLOPROTEASE M41 FTSH"/>
    <property type="match status" value="1"/>
</dbReference>
<name>A0A1S1PAD1_METEX</name>
<reference evidence="2 3" key="1">
    <citation type="submission" date="2016-10" db="EMBL/GenBank/DDBJ databases">
        <title>Draft genome sequence of Methylobacterium extorquens CP3, a seed endophyte of Crotalaria pumila with plant growth-promoting and metal tolerance properties.</title>
        <authorList>
            <person name="Sanchez-Lopez A.S."/>
            <person name="Van Hamme J.D."/>
            <person name="Thijs S."/>
            <person name="Mcammond B.M."/>
            <person name="Stevens V."/>
            <person name="Gonzalez-Chavez M.D.C."/>
            <person name="Vangronsveld J."/>
        </authorList>
    </citation>
    <scope>NUCLEOTIDE SEQUENCE [LARGE SCALE GENOMIC DNA]</scope>
    <source>
        <strain evidence="2 3">CP3</strain>
    </source>
</reference>
<dbReference type="GO" id="GO:0030163">
    <property type="term" value="P:protein catabolic process"/>
    <property type="evidence" value="ECO:0007669"/>
    <property type="project" value="TreeGrafter"/>
</dbReference>
<dbReference type="Proteomes" id="UP000180215">
    <property type="component" value="Unassembled WGS sequence"/>
</dbReference>
<dbReference type="Pfam" id="PF00004">
    <property type="entry name" value="AAA"/>
    <property type="match status" value="1"/>
</dbReference>
<dbReference type="AlphaFoldDB" id="A0A1S1PAD1"/>
<dbReference type="SUPFAM" id="SSF52540">
    <property type="entry name" value="P-loop containing nucleoside triphosphate hydrolases"/>
    <property type="match status" value="1"/>
</dbReference>
<comment type="caution">
    <text evidence="2">The sequence shown here is derived from an EMBL/GenBank/DDBJ whole genome shotgun (WGS) entry which is preliminary data.</text>
</comment>
<dbReference type="PANTHER" id="PTHR23076:SF97">
    <property type="entry name" value="ATP-DEPENDENT ZINC METALLOPROTEASE YME1L1"/>
    <property type="match status" value="1"/>
</dbReference>
<dbReference type="Gene3D" id="1.10.8.60">
    <property type="match status" value="1"/>
</dbReference>
<proteinExistence type="predicted"/>
<dbReference type="GO" id="GO:0004176">
    <property type="term" value="F:ATP-dependent peptidase activity"/>
    <property type="evidence" value="ECO:0007669"/>
    <property type="project" value="TreeGrafter"/>
</dbReference>
<feature type="domain" description="ATPase AAA-type core" evidence="1">
    <location>
        <begin position="2"/>
        <end position="85"/>
    </location>
</feature>
<dbReference type="EMBL" id="MNAO01000007">
    <property type="protein sequence ID" value="OHV18109.1"/>
    <property type="molecule type" value="Genomic_DNA"/>
</dbReference>
<dbReference type="GO" id="GO:0016887">
    <property type="term" value="F:ATP hydrolysis activity"/>
    <property type="evidence" value="ECO:0007669"/>
    <property type="project" value="InterPro"/>
</dbReference>
<dbReference type="GO" id="GO:0006508">
    <property type="term" value="P:proteolysis"/>
    <property type="evidence" value="ECO:0007669"/>
    <property type="project" value="TreeGrafter"/>
</dbReference>
<organism evidence="2 3">
    <name type="scientific">Methylorubrum extorquens</name>
    <name type="common">Methylobacterium dichloromethanicum</name>
    <name type="synonym">Methylobacterium extorquens</name>
    <dbReference type="NCBI Taxonomy" id="408"/>
    <lineage>
        <taxon>Bacteria</taxon>
        <taxon>Pseudomonadati</taxon>
        <taxon>Pseudomonadota</taxon>
        <taxon>Alphaproteobacteria</taxon>
        <taxon>Hyphomicrobiales</taxon>
        <taxon>Methylobacteriaceae</taxon>
        <taxon>Methylorubrum</taxon>
    </lineage>
</organism>
<dbReference type="InterPro" id="IPR003959">
    <property type="entry name" value="ATPase_AAA_core"/>
</dbReference>
<dbReference type="GO" id="GO:0005524">
    <property type="term" value="F:ATP binding"/>
    <property type="evidence" value="ECO:0007669"/>
    <property type="project" value="InterPro"/>
</dbReference>
<protein>
    <recommendedName>
        <fullName evidence="1">ATPase AAA-type core domain-containing protein</fullName>
    </recommendedName>
</protein>
<accession>A0A1S1PAD1</accession>
<evidence type="ECO:0000259" key="1">
    <source>
        <dbReference type="Pfam" id="PF00004"/>
    </source>
</evidence>
<evidence type="ECO:0000313" key="3">
    <source>
        <dbReference type="Proteomes" id="UP000180215"/>
    </source>
</evidence>
<dbReference type="InterPro" id="IPR027417">
    <property type="entry name" value="P-loop_NTPase"/>
</dbReference>
<gene>
    <name evidence="2" type="ORF">BK022_01425</name>
</gene>
<dbReference type="GO" id="GO:0005886">
    <property type="term" value="C:plasma membrane"/>
    <property type="evidence" value="ECO:0007669"/>
    <property type="project" value="TreeGrafter"/>
</dbReference>
<evidence type="ECO:0000313" key="2">
    <source>
        <dbReference type="EMBL" id="OHV18109.1"/>
    </source>
</evidence>
<dbReference type="Gene3D" id="3.40.50.300">
    <property type="entry name" value="P-loop containing nucleotide triphosphate hydrolases"/>
    <property type="match status" value="1"/>
</dbReference>
<sequence>MRQIFRVGREPCVALIGEFGSIGDRETFASRRRDYSGQVVNALQELLDGAVSREGMVVIGATNPPHRIAPDIRRSGQLDRHIRIGLPGVDDLKGIPRHYLGDDLARLDLTPAAVQARGMAGAHVEAAVRRAARRAGRTPTADDLRAVLAEGMPPLGERVRLRAAVHEAGHALVVASATGRPVVLPVMRRAA</sequence>